<feature type="transmembrane region" description="Helical" evidence="1">
    <location>
        <begin position="46"/>
        <end position="67"/>
    </location>
</feature>
<feature type="transmembrane region" description="Helical" evidence="1">
    <location>
        <begin position="115"/>
        <end position="133"/>
    </location>
</feature>
<dbReference type="AlphaFoldDB" id="A0A1G7YN93"/>
<dbReference type="RefSeq" id="WP_091818536.1">
    <property type="nucleotide sequence ID" value="NZ_FNCQ01000014.1"/>
</dbReference>
<name>A0A1G7YN93_9BACT</name>
<dbReference type="STRING" id="645274.SAMN04487901_11427"/>
<accession>A0A1G7YN93</accession>
<reference evidence="3" key="1">
    <citation type="submission" date="2016-10" db="EMBL/GenBank/DDBJ databases">
        <authorList>
            <person name="Varghese N."/>
            <person name="Submissions S."/>
        </authorList>
    </citation>
    <scope>NUCLEOTIDE SEQUENCE [LARGE SCALE GENOMIC DNA]</scope>
    <source>
        <strain evidence="3">BP1-148</strain>
    </source>
</reference>
<gene>
    <name evidence="2" type="ORF">SAMN04487901_11427</name>
</gene>
<feature type="transmembrane region" description="Helical" evidence="1">
    <location>
        <begin position="7"/>
        <end position="26"/>
    </location>
</feature>
<keyword evidence="1" id="KW-0812">Transmembrane</keyword>
<dbReference type="Proteomes" id="UP000198779">
    <property type="component" value="Unassembled WGS sequence"/>
</dbReference>
<dbReference type="EMBL" id="FNCQ01000014">
    <property type="protein sequence ID" value="SDG98022.1"/>
    <property type="molecule type" value="Genomic_DNA"/>
</dbReference>
<sequence>MKKTRNILMFVYWLQLLAAAIIYVCGDYLEFDMAVLASDEALHTGYYVQMVMILLTLGLVPLALRLFKFRSIHASLLAHPAKALMKWGGLRVLILGLLLFANTLLYYVYGFEPTYGYLAVMVMLTMPFVLPTMGRCKAETEEPAETKEETEPEEA</sequence>
<evidence type="ECO:0000256" key="1">
    <source>
        <dbReference type="SAM" id="Phobius"/>
    </source>
</evidence>
<protein>
    <submittedName>
        <fullName evidence="2">Uncharacterized protein</fullName>
    </submittedName>
</protein>
<proteinExistence type="predicted"/>
<evidence type="ECO:0000313" key="3">
    <source>
        <dbReference type="Proteomes" id="UP000198779"/>
    </source>
</evidence>
<feature type="transmembrane region" description="Helical" evidence="1">
    <location>
        <begin position="88"/>
        <end position="109"/>
    </location>
</feature>
<evidence type="ECO:0000313" key="2">
    <source>
        <dbReference type="EMBL" id="SDG98022.1"/>
    </source>
</evidence>
<keyword evidence="1" id="KW-1133">Transmembrane helix</keyword>
<keyword evidence="1" id="KW-0472">Membrane</keyword>
<keyword evidence="3" id="KW-1185">Reference proteome</keyword>
<organism evidence="2 3">
    <name type="scientific">Prevotella communis</name>
    <dbReference type="NCBI Taxonomy" id="2913614"/>
    <lineage>
        <taxon>Bacteria</taxon>
        <taxon>Pseudomonadati</taxon>
        <taxon>Bacteroidota</taxon>
        <taxon>Bacteroidia</taxon>
        <taxon>Bacteroidales</taxon>
        <taxon>Prevotellaceae</taxon>
        <taxon>Prevotella</taxon>
    </lineage>
</organism>